<protein>
    <recommendedName>
        <fullName evidence="2">DUF4332 domain-containing protein</fullName>
    </recommendedName>
</protein>
<organism evidence="1">
    <name type="scientific">marine sediment metagenome</name>
    <dbReference type="NCBI Taxonomy" id="412755"/>
    <lineage>
        <taxon>unclassified sequences</taxon>
        <taxon>metagenomes</taxon>
        <taxon>ecological metagenomes</taxon>
    </lineage>
</organism>
<dbReference type="AlphaFoldDB" id="X1ELM6"/>
<feature type="non-terminal residue" evidence="1">
    <location>
        <position position="1"/>
    </location>
</feature>
<evidence type="ECO:0008006" key="2">
    <source>
        <dbReference type="Google" id="ProtNLM"/>
    </source>
</evidence>
<name>X1ELM6_9ZZZZ</name>
<proteinExistence type="predicted"/>
<evidence type="ECO:0000313" key="1">
    <source>
        <dbReference type="EMBL" id="GAH18009.1"/>
    </source>
</evidence>
<gene>
    <name evidence="1" type="ORF">S01H4_55315</name>
</gene>
<comment type="caution">
    <text evidence="1">The sequence shown here is derived from an EMBL/GenBank/DDBJ whole genome shotgun (WGS) entry which is preliminary data.</text>
</comment>
<feature type="non-terminal residue" evidence="1">
    <location>
        <position position="251"/>
    </location>
</feature>
<accession>X1ELM6</accession>
<sequence length="251" mass="28699">VPSKYYQKFHHLGVSRIIDFLIWPDIDLHRKTGISYRVIEQTKSNQNIESIKSLINSKSLPITVLESILSGKSWKKVLEADLKVQELFYELPYSTEKIGQLDLSSREIAELNYLFNTPITLVPQIKVNWVSKLHSNGIDTFIDLITWSRDKLSQIIGRDLTFINTILSELPALLPGMPLIGLGVFTGTEIKILKSKGYTTVEHIYFGSKKNTFGVMGINWKKIERFDRILETPIAMLQLHSSTEKEKVQGH</sequence>
<dbReference type="EMBL" id="BART01031910">
    <property type="protein sequence ID" value="GAH18009.1"/>
    <property type="molecule type" value="Genomic_DNA"/>
</dbReference>
<reference evidence="1" key="1">
    <citation type="journal article" date="2014" name="Front. Microbiol.">
        <title>High frequency of phylogenetically diverse reductive dehalogenase-homologous genes in deep subseafloor sedimentary metagenomes.</title>
        <authorList>
            <person name="Kawai M."/>
            <person name="Futagami T."/>
            <person name="Toyoda A."/>
            <person name="Takaki Y."/>
            <person name="Nishi S."/>
            <person name="Hori S."/>
            <person name="Arai W."/>
            <person name="Tsubouchi T."/>
            <person name="Morono Y."/>
            <person name="Uchiyama I."/>
            <person name="Ito T."/>
            <person name="Fujiyama A."/>
            <person name="Inagaki F."/>
            <person name="Takami H."/>
        </authorList>
    </citation>
    <scope>NUCLEOTIDE SEQUENCE</scope>
    <source>
        <strain evidence="1">Expedition CK06-06</strain>
    </source>
</reference>